<evidence type="ECO:0000313" key="2">
    <source>
        <dbReference type="Proteomes" id="UP000076727"/>
    </source>
</evidence>
<protein>
    <submittedName>
        <fullName evidence="1">Uncharacterized protein</fullName>
    </submittedName>
</protein>
<dbReference type="Proteomes" id="UP000076727">
    <property type="component" value="Unassembled WGS sequence"/>
</dbReference>
<reference evidence="1 2" key="1">
    <citation type="journal article" date="2016" name="Mol. Biol. Evol.">
        <title>Comparative Genomics of Early-Diverging Mushroom-Forming Fungi Provides Insights into the Origins of Lignocellulose Decay Capabilities.</title>
        <authorList>
            <person name="Nagy L.G."/>
            <person name="Riley R."/>
            <person name="Tritt A."/>
            <person name="Adam C."/>
            <person name="Daum C."/>
            <person name="Floudas D."/>
            <person name="Sun H."/>
            <person name="Yadav J.S."/>
            <person name="Pangilinan J."/>
            <person name="Larsson K.H."/>
            <person name="Matsuura K."/>
            <person name="Barry K."/>
            <person name="Labutti K."/>
            <person name="Kuo R."/>
            <person name="Ohm R.A."/>
            <person name="Bhattacharya S.S."/>
            <person name="Shirouzu T."/>
            <person name="Yoshinaga Y."/>
            <person name="Martin F.M."/>
            <person name="Grigoriev I.V."/>
            <person name="Hibbett D.S."/>
        </authorList>
    </citation>
    <scope>NUCLEOTIDE SEQUENCE [LARGE SCALE GENOMIC DNA]</scope>
    <source>
        <strain evidence="1 2">L-15889</strain>
    </source>
</reference>
<name>A0A165RBS9_9APHY</name>
<sequence>MHFVSDTLRRLYPISNYVCGDIHGGPATVVPLSVIQPICCFVPSRFPHVPTSFRPPALLTQALILRPSAHGRQGHPLALAYKREYPHAVVMAVAHAQVRSPSCPSPETRARPVARTHIDFLVDLARVEARRLSPDGTKPSLTADQSAQCQTFSSVRLGLRHGAQGLSPSYSGQAVLHLFAIYCSISLEMIDGADGPRYCAPCVRSIELCISGPSATSYSHEHLRDISV</sequence>
<dbReference type="EMBL" id="KV429050">
    <property type="protein sequence ID" value="KZT70551.1"/>
    <property type="molecule type" value="Genomic_DNA"/>
</dbReference>
<gene>
    <name evidence="1" type="ORF">DAEQUDRAFT_173183</name>
</gene>
<accession>A0A165RBS9</accession>
<proteinExistence type="predicted"/>
<keyword evidence="2" id="KW-1185">Reference proteome</keyword>
<evidence type="ECO:0000313" key="1">
    <source>
        <dbReference type="EMBL" id="KZT70551.1"/>
    </source>
</evidence>
<organism evidence="1 2">
    <name type="scientific">Daedalea quercina L-15889</name>
    <dbReference type="NCBI Taxonomy" id="1314783"/>
    <lineage>
        <taxon>Eukaryota</taxon>
        <taxon>Fungi</taxon>
        <taxon>Dikarya</taxon>
        <taxon>Basidiomycota</taxon>
        <taxon>Agaricomycotina</taxon>
        <taxon>Agaricomycetes</taxon>
        <taxon>Polyporales</taxon>
        <taxon>Fomitopsis</taxon>
    </lineage>
</organism>
<dbReference type="AlphaFoldDB" id="A0A165RBS9"/>